<organism evidence="2 3">
    <name type="scientific">Arctia plantaginis</name>
    <name type="common">Wood tiger moth</name>
    <name type="synonym">Phalaena plantaginis</name>
    <dbReference type="NCBI Taxonomy" id="874455"/>
    <lineage>
        <taxon>Eukaryota</taxon>
        <taxon>Metazoa</taxon>
        <taxon>Ecdysozoa</taxon>
        <taxon>Arthropoda</taxon>
        <taxon>Hexapoda</taxon>
        <taxon>Insecta</taxon>
        <taxon>Pterygota</taxon>
        <taxon>Neoptera</taxon>
        <taxon>Endopterygota</taxon>
        <taxon>Lepidoptera</taxon>
        <taxon>Glossata</taxon>
        <taxon>Ditrysia</taxon>
        <taxon>Noctuoidea</taxon>
        <taxon>Erebidae</taxon>
        <taxon>Arctiinae</taxon>
        <taxon>Arctia</taxon>
    </lineage>
</organism>
<dbReference type="AlphaFoldDB" id="A0A8S1AQU0"/>
<feature type="compositionally biased region" description="Basic and acidic residues" evidence="1">
    <location>
        <begin position="46"/>
        <end position="59"/>
    </location>
</feature>
<comment type="caution">
    <text evidence="2">The sequence shown here is derived from an EMBL/GenBank/DDBJ whole genome shotgun (WGS) entry which is preliminary data.</text>
</comment>
<evidence type="ECO:0000313" key="3">
    <source>
        <dbReference type="Proteomes" id="UP000494106"/>
    </source>
</evidence>
<feature type="compositionally biased region" description="Gly residues" evidence="1">
    <location>
        <begin position="29"/>
        <end position="44"/>
    </location>
</feature>
<dbReference type="EMBL" id="CADEBC010000556">
    <property type="protein sequence ID" value="CAB3252489.1"/>
    <property type="molecule type" value="Genomic_DNA"/>
</dbReference>
<keyword evidence="3" id="KW-1185">Reference proteome</keyword>
<protein>
    <submittedName>
        <fullName evidence="2">Uncharacterized protein</fullName>
    </submittedName>
</protein>
<dbReference type="Gene3D" id="6.10.250.2670">
    <property type="match status" value="1"/>
</dbReference>
<dbReference type="OrthoDB" id="7475946at2759"/>
<sequence>MHMCYERPGLVTALNGGVGYDKWDRDRGGGGGSGGAGSGAGGAWAGRDRERDRERERQMRAHQMSLAHAPEPDASSLFPAPVRVSTKLQDPYKQVLQLPSSDSRLKPL</sequence>
<evidence type="ECO:0000256" key="1">
    <source>
        <dbReference type="SAM" id="MobiDB-lite"/>
    </source>
</evidence>
<accession>A0A8S1AQU0</accession>
<proteinExistence type="predicted"/>
<evidence type="ECO:0000313" key="2">
    <source>
        <dbReference type="EMBL" id="CAB3252489.1"/>
    </source>
</evidence>
<reference evidence="2 3" key="1">
    <citation type="submission" date="2020-04" db="EMBL/GenBank/DDBJ databases">
        <authorList>
            <person name="Wallbank WR R."/>
            <person name="Pardo Diaz C."/>
            <person name="Kozak K."/>
            <person name="Martin S."/>
            <person name="Jiggins C."/>
            <person name="Moest M."/>
            <person name="Warren A I."/>
            <person name="Byers J.R.P. K."/>
            <person name="Montejo-Kovacevich G."/>
            <person name="Yen C E."/>
        </authorList>
    </citation>
    <scope>NUCLEOTIDE SEQUENCE [LARGE SCALE GENOMIC DNA]</scope>
</reference>
<gene>
    <name evidence="2" type="ORF">APLA_LOCUS13557</name>
</gene>
<dbReference type="Proteomes" id="UP000494106">
    <property type="component" value="Unassembled WGS sequence"/>
</dbReference>
<feature type="region of interest" description="Disordered" evidence="1">
    <location>
        <begin position="17"/>
        <end position="82"/>
    </location>
</feature>
<name>A0A8S1AQU0_ARCPL</name>